<proteinExistence type="predicted"/>
<protein>
    <submittedName>
        <fullName evidence="1">Uncharacterized protein</fullName>
    </submittedName>
</protein>
<comment type="caution">
    <text evidence="1">The sequence shown here is derived from an EMBL/GenBank/DDBJ whole genome shotgun (WGS) entry which is preliminary data.</text>
</comment>
<organism evidence="1 2">
    <name type="scientific">Araneus ventricosus</name>
    <name type="common">Orbweaver spider</name>
    <name type="synonym">Epeira ventricosa</name>
    <dbReference type="NCBI Taxonomy" id="182803"/>
    <lineage>
        <taxon>Eukaryota</taxon>
        <taxon>Metazoa</taxon>
        <taxon>Ecdysozoa</taxon>
        <taxon>Arthropoda</taxon>
        <taxon>Chelicerata</taxon>
        <taxon>Arachnida</taxon>
        <taxon>Araneae</taxon>
        <taxon>Araneomorphae</taxon>
        <taxon>Entelegynae</taxon>
        <taxon>Araneoidea</taxon>
        <taxon>Araneidae</taxon>
        <taxon>Araneus</taxon>
    </lineage>
</organism>
<evidence type="ECO:0000313" key="2">
    <source>
        <dbReference type="Proteomes" id="UP000499080"/>
    </source>
</evidence>
<dbReference type="AlphaFoldDB" id="A0A4Y2EGS0"/>
<keyword evidence="2" id="KW-1185">Reference proteome</keyword>
<sequence length="154" mass="17097">MALEFARRGGAICLTGGQFVRRGGTVSPTRGHDLLYEGIEIGFKFSPYYYLSTTVECPVQKFSPTGFKIFPRRGAQHPRQGALDPPVPPLEPPLCGRRKRVVVSMELRLDDDDDDRDDIVENTTSLISQTDGMKALEAALCYVEQQSSASKECR</sequence>
<accession>A0A4Y2EGS0</accession>
<reference evidence="1 2" key="1">
    <citation type="journal article" date="2019" name="Sci. Rep.">
        <title>Orb-weaving spider Araneus ventricosus genome elucidates the spidroin gene catalogue.</title>
        <authorList>
            <person name="Kono N."/>
            <person name="Nakamura H."/>
            <person name="Ohtoshi R."/>
            <person name="Moran D.A.P."/>
            <person name="Shinohara A."/>
            <person name="Yoshida Y."/>
            <person name="Fujiwara M."/>
            <person name="Mori M."/>
            <person name="Tomita M."/>
            <person name="Arakawa K."/>
        </authorList>
    </citation>
    <scope>NUCLEOTIDE SEQUENCE [LARGE SCALE GENOMIC DNA]</scope>
</reference>
<dbReference type="Proteomes" id="UP000499080">
    <property type="component" value="Unassembled WGS sequence"/>
</dbReference>
<dbReference type="EMBL" id="BGPR01000609">
    <property type="protein sequence ID" value="GBM28332.1"/>
    <property type="molecule type" value="Genomic_DNA"/>
</dbReference>
<gene>
    <name evidence="1" type="ORF">AVEN_229516_1</name>
</gene>
<name>A0A4Y2EGS0_ARAVE</name>
<evidence type="ECO:0000313" key="1">
    <source>
        <dbReference type="EMBL" id="GBM28332.1"/>
    </source>
</evidence>